<dbReference type="AlphaFoldDB" id="G9MGA0"/>
<dbReference type="VEuPathDB" id="FungiDB:TRIVIDRAFT_70531"/>
<organism evidence="1 2">
    <name type="scientific">Hypocrea virens (strain Gv29-8 / FGSC 10586)</name>
    <name type="common">Gliocladium virens</name>
    <name type="synonym">Trichoderma virens</name>
    <dbReference type="NCBI Taxonomy" id="413071"/>
    <lineage>
        <taxon>Eukaryota</taxon>
        <taxon>Fungi</taxon>
        <taxon>Dikarya</taxon>
        <taxon>Ascomycota</taxon>
        <taxon>Pezizomycotina</taxon>
        <taxon>Sordariomycetes</taxon>
        <taxon>Hypocreomycetidae</taxon>
        <taxon>Hypocreales</taxon>
        <taxon>Hypocreaceae</taxon>
        <taxon>Trichoderma</taxon>
    </lineage>
</organism>
<name>G9MGA0_HYPVG</name>
<proteinExistence type="predicted"/>
<dbReference type="GeneID" id="25797354"/>
<dbReference type="HOGENOM" id="CLU_124548_0_0_1"/>
<dbReference type="EMBL" id="ABDF02000002">
    <property type="protein sequence ID" value="EHK26549.1"/>
    <property type="molecule type" value="Genomic_DNA"/>
</dbReference>
<evidence type="ECO:0000313" key="2">
    <source>
        <dbReference type="Proteomes" id="UP000007115"/>
    </source>
</evidence>
<dbReference type="OMA" id="FYMASTV"/>
<accession>G9MGA0</accession>
<reference evidence="1 2" key="1">
    <citation type="journal article" date="2011" name="Genome Biol.">
        <title>Comparative genome sequence analysis underscores mycoparasitism as the ancestral life style of Trichoderma.</title>
        <authorList>
            <person name="Kubicek C.P."/>
            <person name="Herrera-Estrella A."/>
            <person name="Seidl-Seiboth V."/>
            <person name="Martinez D.A."/>
            <person name="Druzhinina I.S."/>
            <person name="Thon M."/>
            <person name="Zeilinger S."/>
            <person name="Casas-Flores S."/>
            <person name="Horwitz B.A."/>
            <person name="Mukherjee P.K."/>
            <person name="Mukherjee M."/>
            <person name="Kredics L."/>
            <person name="Alcaraz L.D."/>
            <person name="Aerts A."/>
            <person name="Antal Z."/>
            <person name="Atanasova L."/>
            <person name="Cervantes-Badillo M.G."/>
            <person name="Challacombe J."/>
            <person name="Chertkov O."/>
            <person name="McCluskey K."/>
            <person name="Coulpier F."/>
            <person name="Deshpande N."/>
            <person name="von Doehren H."/>
            <person name="Ebbole D.J."/>
            <person name="Esquivel-Naranjo E.U."/>
            <person name="Fekete E."/>
            <person name="Flipphi M."/>
            <person name="Glaser F."/>
            <person name="Gomez-Rodriguez E.Y."/>
            <person name="Gruber S."/>
            <person name="Han C."/>
            <person name="Henrissat B."/>
            <person name="Hermosa R."/>
            <person name="Hernandez-Onate M."/>
            <person name="Karaffa L."/>
            <person name="Kosti I."/>
            <person name="Le Crom S."/>
            <person name="Lindquist E."/>
            <person name="Lucas S."/>
            <person name="Luebeck M."/>
            <person name="Luebeck P.S."/>
            <person name="Margeot A."/>
            <person name="Metz B."/>
            <person name="Misra M."/>
            <person name="Nevalainen H."/>
            <person name="Omann M."/>
            <person name="Packer N."/>
            <person name="Perrone G."/>
            <person name="Uresti-Rivera E.E."/>
            <person name="Salamov A."/>
            <person name="Schmoll M."/>
            <person name="Seiboth B."/>
            <person name="Shapiro H."/>
            <person name="Sukno S."/>
            <person name="Tamayo-Ramos J.A."/>
            <person name="Tisch D."/>
            <person name="Wiest A."/>
            <person name="Wilkinson H.H."/>
            <person name="Zhang M."/>
            <person name="Coutinho P.M."/>
            <person name="Kenerley C.M."/>
            <person name="Monte E."/>
            <person name="Baker S.E."/>
            <person name="Grigoriev I.V."/>
        </authorList>
    </citation>
    <scope>NUCLEOTIDE SEQUENCE [LARGE SCALE GENOMIC DNA]</scope>
    <source>
        <strain evidence="2">Gv29-8 / FGSC 10586</strain>
    </source>
</reference>
<dbReference type="Proteomes" id="UP000007115">
    <property type="component" value="Unassembled WGS sequence"/>
</dbReference>
<gene>
    <name evidence="1" type="ORF">TRIVIDRAFT_70531</name>
</gene>
<comment type="caution">
    <text evidence="1">The sequence shown here is derived from an EMBL/GenBank/DDBJ whole genome shotgun (WGS) entry which is preliminary data.</text>
</comment>
<dbReference type="eggNOG" id="ENOG502RKEA">
    <property type="taxonomic scope" value="Eukaryota"/>
</dbReference>
<dbReference type="InParanoid" id="G9MGA0"/>
<protein>
    <submittedName>
        <fullName evidence="1">Uncharacterized protein</fullName>
    </submittedName>
</protein>
<dbReference type="OrthoDB" id="4897830at2759"/>
<evidence type="ECO:0000313" key="1">
    <source>
        <dbReference type="EMBL" id="EHK26549.1"/>
    </source>
</evidence>
<keyword evidence="2" id="KW-1185">Reference proteome</keyword>
<sequence>MASGSNSISSETLGKESEIFDRLFELDREDVGWIKRHIGDHIAACKAYLSERPPRWREALREAEEASIIAFAEGMGNIESKINFYIAHCYRGMGMWQQAHKFYMASTVDSQDIYWLQGLQAFSRQKLEGQRNPELRRKMSPDFTTRTTSQATYFEYKGRFSSMQLYKSGCSKKIPTWLGRVVSPMRV</sequence>
<dbReference type="RefSeq" id="XP_013960752.1">
    <property type="nucleotide sequence ID" value="XM_014105277.1"/>
</dbReference>